<evidence type="ECO:0000256" key="12">
    <source>
        <dbReference type="ARBA" id="ARBA00022989"/>
    </source>
</evidence>
<evidence type="ECO:0000256" key="5">
    <source>
        <dbReference type="ARBA" id="ARBA00021956"/>
    </source>
</evidence>
<evidence type="ECO:0000256" key="8">
    <source>
        <dbReference type="ARBA" id="ARBA00022679"/>
    </source>
</evidence>
<gene>
    <name evidence="21" type="primary">POMGNT1_0</name>
</gene>
<evidence type="ECO:0000256" key="9">
    <source>
        <dbReference type="ARBA" id="ARBA00022692"/>
    </source>
</evidence>
<keyword evidence="15" id="KW-1015">Disulfide bond</keyword>
<evidence type="ECO:0000256" key="16">
    <source>
        <dbReference type="ARBA" id="ARBA00023211"/>
    </source>
</evidence>
<keyword evidence="10" id="KW-0479">Metal-binding</keyword>
<evidence type="ECO:0000256" key="1">
    <source>
        <dbReference type="ARBA" id="ARBA00001936"/>
    </source>
</evidence>
<dbReference type="SUPFAM" id="SSF53448">
    <property type="entry name" value="Nucleotide-diphospho-sugar transferases"/>
    <property type="match status" value="1"/>
</dbReference>
<dbReference type="GO" id="GO:0000139">
    <property type="term" value="C:Golgi membrane"/>
    <property type="evidence" value="ECO:0007669"/>
    <property type="project" value="UniProtKB-SubCell"/>
</dbReference>
<evidence type="ECO:0000256" key="14">
    <source>
        <dbReference type="ARBA" id="ARBA00023136"/>
    </source>
</evidence>
<accession>A0A2H8TNZ4</accession>
<dbReference type="GO" id="GO:0046872">
    <property type="term" value="F:metal ion binding"/>
    <property type="evidence" value="ECO:0007669"/>
    <property type="project" value="UniProtKB-KW"/>
</dbReference>
<evidence type="ECO:0000256" key="6">
    <source>
        <dbReference type="ARBA" id="ARBA00022553"/>
    </source>
</evidence>
<keyword evidence="9 19" id="KW-0812">Transmembrane</keyword>
<dbReference type="FunFam" id="3.90.550.10:FF:000252">
    <property type="entry name" value="Protein O-linked-mannose beta-1,2-N-acetylglucosaminyltransferase 1"/>
    <property type="match status" value="1"/>
</dbReference>
<dbReference type="GO" id="GO:0016266">
    <property type="term" value="P:protein O-linked glycosylation via N-acetyl-galactosamine"/>
    <property type="evidence" value="ECO:0007669"/>
    <property type="project" value="TreeGrafter"/>
</dbReference>
<dbReference type="PANTHER" id="PTHR46396">
    <property type="entry name" value="PROTEIN O-LINKED-MANNOSE BETA-1,2-N-ACETYLGLUCOSAMINYLTRANSFERASE 1"/>
    <property type="match status" value="1"/>
</dbReference>
<feature type="domain" description="ILEI/PANDER" evidence="20">
    <location>
        <begin position="113"/>
        <end position="182"/>
    </location>
</feature>
<comment type="pathway">
    <text evidence="3">Protein modification; protein glycosylation.</text>
</comment>
<keyword evidence="12 19" id="KW-1133">Transmembrane helix</keyword>
<dbReference type="InterPro" id="IPR052463">
    <property type="entry name" value="O-linked_mannose_GnT"/>
</dbReference>
<evidence type="ECO:0000256" key="11">
    <source>
        <dbReference type="ARBA" id="ARBA00022968"/>
    </source>
</evidence>
<organism evidence="21">
    <name type="scientific">Melanaphis sacchari</name>
    <dbReference type="NCBI Taxonomy" id="742174"/>
    <lineage>
        <taxon>Eukaryota</taxon>
        <taxon>Metazoa</taxon>
        <taxon>Ecdysozoa</taxon>
        <taxon>Arthropoda</taxon>
        <taxon>Hexapoda</taxon>
        <taxon>Insecta</taxon>
        <taxon>Pterygota</taxon>
        <taxon>Neoptera</taxon>
        <taxon>Paraneoptera</taxon>
        <taxon>Hemiptera</taxon>
        <taxon>Sternorrhyncha</taxon>
        <taxon>Aphidomorpha</taxon>
        <taxon>Aphidoidea</taxon>
        <taxon>Aphididae</taxon>
        <taxon>Aphidini</taxon>
        <taxon>Melanaphis</taxon>
    </lineage>
</organism>
<keyword evidence="11" id="KW-0735">Signal-anchor</keyword>
<keyword evidence="7 21" id="KW-0328">Glycosyltransferase</keyword>
<evidence type="ECO:0000256" key="15">
    <source>
        <dbReference type="ARBA" id="ARBA00023157"/>
    </source>
</evidence>
<comment type="subcellular location">
    <subcellularLocation>
        <location evidence="2">Golgi apparatus membrane</location>
        <topology evidence="2">Single-pass type II membrane protein</topology>
    </subcellularLocation>
</comment>
<evidence type="ECO:0000256" key="17">
    <source>
        <dbReference type="ARBA" id="ARBA00046887"/>
    </source>
</evidence>
<dbReference type="InterPro" id="IPR029044">
    <property type="entry name" value="Nucleotide-diphossugar_trans"/>
</dbReference>
<keyword evidence="16" id="KW-0464">Manganese</keyword>
<evidence type="ECO:0000256" key="7">
    <source>
        <dbReference type="ARBA" id="ARBA00022676"/>
    </source>
</evidence>
<proteinExistence type="inferred from homology"/>
<dbReference type="UniPathway" id="UPA00378"/>
<feature type="transmembrane region" description="Helical" evidence="19">
    <location>
        <begin position="28"/>
        <end position="49"/>
    </location>
</feature>
<sequence length="840" mass="94268">MSDFSVRIYTKTMAATAMRRNCCCWKRVRMLLVCSVILFVLINVILTLLTANHQNVDSATSTAGIGYNSSTKWLQNGVTAKYISIEVLSSKNRVRICVDDATVIDDSDPLNNRGMHVVVLNQHTGMVMAQRVFDTYMDDEPLISFLHRVSSGRIMIFAVKDEASFHLTNEGRRAMQMHTGAGGASASRSGTGSAAGGSLWLSELGWRDMWAMVAKHHNNDPEEERNSGGAGGHVYGESYNSNPGLVVQHNSKSAPALSSWGTDVLLRVQVPLDVNRSHNNQNDEWCDSWITAGASEDNNDDGGDFVDSDSIIDDDIIVESPLARRRRFCSRIEGYGDVCSCIHPAPLDFHPLPIPDSNIDRVPVVIIAGNRADYLYRTIKSVLNARGVQRHMVTVHVDGYYDEPVEVARLLGVRAVQHMPAVGDSVNAVGVGRVASNSNSRRRRVTQHYKSALTNTFNSLFPQADYAIVLEDDLDVSVDFFSFFSQTLPLLAAADDSTDSDGGSGSLYCISAWNDQGYEHTASRPDVLYRIDWMPGLGWMLKRSLYKDQLESEWPTVEKPWDWDMWMRTTKVQRGRQCIVPEVSRTYHFGSSRSVNVNPYFQRTYFGRHAFYNPNAVTNGASAGSHSGGTGGEYDDRGGLIRFKNIDKMTRIAYLRWMERRIMTEGQLLDHSRWPCRKKQWNNGDNKNIDNKRVQNAGNRNYYQSDEEFFVIDEMINNDNTIKSKKLFLLYIKMEDPSGGNRNAANVAWTPLAKCLGIWDLDIRGHYKGMWRLYLNTDSQDDGTNADEEGIPAHIKSGSELFIISCPYSYFCKYKPINVTALWYNSIGIGEDDDGGDDML</sequence>
<protein>
    <recommendedName>
        <fullName evidence="5">Protein O-linked-mannose beta-1,2-N-acetylglucosaminyltransferase 1</fullName>
    </recommendedName>
</protein>
<dbReference type="GO" id="GO:0047223">
    <property type="term" value="F:beta-1,3-galactosyl-O-glycosyl-glycoprotein beta-1,3-N-acetylglucosaminyltransferase activity"/>
    <property type="evidence" value="ECO:0007669"/>
    <property type="project" value="TreeGrafter"/>
</dbReference>
<dbReference type="PANTHER" id="PTHR46396:SF1">
    <property type="entry name" value="PROTEIN O-LINKED-MANNOSE BETA-1,2-N-ACETYLGLUCOSAMINYLTRANSFERASE 1"/>
    <property type="match status" value="1"/>
</dbReference>
<evidence type="ECO:0000256" key="4">
    <source>
        <dbReference type="ARBA" id="ARBA00006492"/>
    </source>
</evidence>
<dbReference type="OrthoDB" id="440755at2759"/>
<dbReference type="InterPro" id="IPR004139">
    <property type="entry name" value="Glyco_trans_13"/>
</dbReference>
<comment type="cofactor">
    <cofactor evidence="1">
        <name>Mn(2+)</name>
        <dbReference type="ChEBI" id="CHEBI:29035"/>
    </cofactor>
</comment>
<evidence type="ECO:0000256" key="18">
    <source>
        <dbReference type="ARBA" id="ARBA00049045"/>
    </source>
</evidence>
<evidence type="ECO:0000256" key="10">
    <source>
        <dbReference type="ARBA" id="ARBA00022723"/>
    </source>
</evidence>
<comment type="catalytic activity">
    <reaction evidence="18">
        <text>3-O-(alpha-D-mannosyl)-L-threonyl-[protein] + UDP-N-acetyl-alpha-D-glucosamine = 3-O-(N-acetyl-beta-D-glucosaminyl-(1-&gt;2)-alpha-D-mannosyl)-L-threonyl-[protein] + UDP + H(+)</text>
        <dbReference type="Rhea" id="RHEA:54128"/>
        <dbReference type="Rhea" id="RHEA-COMP:13547"/>
        <dbReference type="Rhea" id="RHEA-COMP:13802"/>
        <dbReference type="ChEBI" id="CHEBI:15378"/>
        <dbReference type="ChEBI" id="CHEBI:57705"/>
        <dbReference type="ChEBI" id="CHEBI:58223"/>
        <dbReference type="ChEBI" id="CHEBI:137323"/>
        <dbReference type="ChEBI" id="CHEBI:138067"/>
    </reaction>
</comment>
<evidence type="ECO:0000256" key="3">
    <source>
        <dbReference type="ARBA" id="ARBA00004922"/>
    </source>
</evidence>
<dbReference type="PROSITE" id="PS52031">
    <property type="entry name" value="GG_LECTIN"/>
    <property type="match status" value="1"/>
</dbReference>
<name>A0A2H8TNZ4_9HEMI</name>
<dbReference type="CDD" id="cd13937">
    <property type="entry name" value="PANDER_GnT-1_2_like"/>
    <property type="match status" value="1"/>
</dbReference>
<dbReference type="InterPro" id="IPR039477">
    <property type="entry name" value="ILEI/PANDER_dom"/>
</dbReference>
<evidence type="ECO:0000256" key="13">
    <source>
        <dbReference type="ARBA" id="ARBA00023034"/>
    </source>
</evidence>
<dbReference type="InterPro" id="IPR039474">
    <property type="entry name" value="POMGNT1_PANDER-like"/>
</dbReference>
<dbReference type="AlphaFoldDB" id="A0A2H8TNZ4"/>
<evidence type="ECO:0000259" key="20">
    <source>
        <dbReference type="Pfam" id="PF15711"/>
    </source>
</evidence>
<evidence type="ECO:0000256" key="19">
    <source>
        <dbReference type="SAM" id="Phobius"/>
    </source>
</evidence>
<comment type="subunit">
    <text evidence="17">Interacts with DAG1 (via O-linked mannose moiety). Interacts (via transmembrane domain) with FKTN; the interaction is direct and is required for normal location in Golgi membranes.</text>
</comment>
<comment type="similarity">
    <text evidence="4">Belongs to the glycosyltransferase 13 family.</text>
</comment>
<keyword evidence="14 19" id="KW-0472">Membrane</keyword>
<reference evidence="21" key="1">
    <citation type="submission" date="2017-10" db="EMBL/GenBank/DDBJ databases">
        <title>Transcriptome Assembly of Sugarcane Aphid Adults.</title>
        <authorList>
            <person name="Scully E.D."/>
            <person name="Palmer N.A."/>
            <person name="Geib S.M."/>
            <person name="Sarath G."/>
            <person name="Sattler S.E."/>
        </authorList>
    </citation>
    <scope>NUCLEOTIDE SEQUENCE</scope>
    <source>
        <tissue evidence="21">Whole body</tissue>
    </source>
</reference>
<dbReference type="Gene3D" id="3.90.550.10">
    <property type="entry name" value="Spore Coat Polysaccharide Biosynthesis Protein SpsA, Chain A"/>
    <property type="match status" value="1"/>
</dbReference>
<keyword evidence="6" id="KW-0597">Phosphoprotein</keyword>
<evidence type="ECO:0000256" key="2">
    <source>
        <dbReference type="ARBA" id="ARBA00004323"/>
    </source>
</evidence>
<dbReference type="Pfam" id="PF03071">
    <property type="entry name" value="GNT-I"/>
    <property type="match status" value="1"/>
</dbReference>
<keyword evidence="8 21" id="KW-0808">Transferase</keyword>
<dbReference type="Pfam" id="PF15711">
    <property type="entry name" value="ILEI"/>
    <property type="match status" value="1"/>
</dbReference>
<keyword evidence="13" id="KW-0333">Golgi apparatus</keyword>
<evidence type="ECO:0000313" key="21">
    <source>
        <dbReference type="EMBL" id="MBW15720.1"/>
    </source>
</evidence>
<dbReference type="EMBL" id="GFXV01003915">
    <property type="protein sequence ID" value="MBW15720.1"/>
    <property type="molecule type" value="Transcribed_RNA"/>
</dbReference>